<evidence type="ECO:0000256" key="5">
    <source>
        <dbReference type="ARBA" id="ARBA00022723"/>
    </source>
</evidence>
<proteinExistence type="inferred from homology"/>
<dbReference type="Pfam" id="PF00752">
    <property type="entry name" value="XPG_N"/>
    <property type="match status" value="1"/>
</dbReference>
<evidence type="ECO:0000256" key="16">
    <source>
        <dbReference type="ARBA" id="ARBA00063178"/>
    </source>
</evidence>
<evidence type="ECO:0000259" key="19">
    <source>
        <dbReference type="SMART" id="SM00475"/>
    </source>
</evidence>
<evidence type="ECO:0000256" key="2">
    <source>
        <dbReference type="ARBA" id="ARBA00022553"/>
    </source>
</evidence>
<feature type="domain" description="XPG-I" evidence="20">
    <location>
        <begin position="466"/>
        <end position="538"/>
    </location>
</feature>
<evidence type="ECO:0000259" key="20">
    <source>
        <dbReference type="SMART" id="SM00484"/>
    </source>
</evidence>
<gene>
    <name evidence="22" type="primary">FEN1-A</name>
    <name evidence="22" type="ORF">AK812_SmicGene29792</name>
</gene>
<evidence type="ECO:0000313" key="23">
    <source>
        <dbReference type="Proteomes" id="UP000186817"/>
    </source>
</evidence>
<dbReference type="InterPro" id="IPR002421">
    <property type="entry name" value="5-3_exonuclease"/>
</dbReference>
<evidence type="ECO:0000256" key="11">
    <source>
        <dbReference type="ARBA" id="ARBA00023128"/>
    </source>
</evidence>
<dbReference type="InterPro" id="IPR013740">
    <property type="entry name" value="Redoxin"/>
</dbReference>
<dbReference type="GO" id="GO:0005739">
    <property type="term" value="C:mitochondrion"/>
    <property type="evidence" value="ECO:0007669"/>
    <property type="project" value="UniProtKB-SubCell"/>
</dbReference>
<evidence type="ECO:0000256" key="3">
    <source>
        <dbReference type="ARBA" id="ARBA00022705"/>
    </source>
</evidence>
<dbReference type="SUPFAM" id="SSF52833">
    <property type="entry name" value="Thioredoxin-like"/>
    <property type="match status" value="1"/>
</dbReference>
<evidence type="ECO:0000256" key="12">
    <source>
        <dbReference type="ARBA" id="ARBA00023204"/>
    </source>
</evidence>
<keyword evidence="4 17" id="KW-0540">Nuclease</keyword>
<dbReference type="CDD" id="cd09867">
    <property type="entry name" value="PIN_FEN1"/>
    <property type="match status" value="1"/>
</dbReference>
<keyword evidence="11 17" id="KW-0496">Mitochondrion</keyword>
<dbReference type="SUPFAM" id="SSF88723">
    <property type="entry name" value="PIN domain-like"/>
    <property type="match status" value="1"/>
</dbReference>
<evidence type="ECO:0000256" key="17">
    <source>
        <dbReference type="HAMAP-Rule" id="MF_03140"/>
    </source>
</evidence>
<dbReference type="GO" id="GO:0005730">
    <property type="term" value="C:nucleolus"/>
    <property type="evidence" value="ECO:0007669"/>
    <property type="project" value="UniProtKB-SubCell"/>
</dbReference>
<dbReference type="GO" id="GO:0006284">
    <property type="term" value="P:base-excision repair"/>
    <property type="evidence" value="ECO:0007669"/>
    <property type="project" value="UniProtKB-UniRule"/>
</dbReference>
<evidence type="ECO:0000256" key="6">
    <source>
        <dbReference type="ARBA" id="ARBA00022759"/>
    </source>
</evidence>
<keyword evidence="7 17" id="KW-0227">DNA damage</keyword>
<feature type="domain" description="XPG N-terminal" evidence="21">
    <location>
        <begin position="316"/>
        <end position="427"/>
    </location>
</feature>
<dbReference type="InterPro" id="IPR006086">
    <property type="entry name" value="XPG-I_dom"/>
</dbReference>
<dbReference type="AlphaFoldDB" id="A0A1Q9D0X2"/>
<dbReference type="InterPro" id="IPR036249">
    <property type="entry name" value="Thioredoxin-like_sf"/>
</dbReference>
<dbReference type="InterPro" id="IPR006084">
    <property type="entry name" value="XPG/Rad2"/>
</dbReference>
<dbReference type="OrthoDB" id="1937206at2759"/>
<dbReference type="Gene3D" id="3.40.30.10">
    <property type="entry name" value="Glutaredoxin"/>
    <property type="match status" value="1"/>
</dbReference>
<dbReference type="FunFam" id="3.40.50.1010:FF:000016">
    <property type="entry name" value="Flap endonuclease 1"/>
    <property type="match status" value="1"/>
</dbReference>
<feature type="compositionally biased region" description="Low complexity" evidence="18">
    <location>
        <begin position="684"/>
        <end position="702"/>
    </location>
</feature>
<comment type="similarity">
    <text evidence="1">Belongs to the peroxiredoxin family. Prx5 subfamily.</text>
</comment>
<keyword evidence="23" id="KW-1185">Reference proteome</keyword>
<evidence type="ECO:0000313" key="22">
    <source>
        <dbReference type="EMBL" id="OLP88822.1"/>
    </source>
</evidence>
<evidence type="ECO:0000256" key="1">
    <source>
        <dbReference type="ARBA" id="ARBA00010505"/>
    </source>
</evidence>
<dbReference type="Pfam" id="PF00867">
    <property type="entry name" value="XPG_I"/>
    <property type="match status" value="1"/>
</dbReference>
<comment type="cofactor">
    <cofactor evidence="17">
        <name>Mg(2+)</name>
        <dbReference type="ChEBI" id="CHEBI:18420"/>
    </cofactor>
    <text evidence="17">Binds 2 magnesium ions per subunit. They probably participate in the reaction catalyzed by the enzyme. May bind an additional third magnesium ion after substrate binding.</text>
</comment>
<feature type="region of interest" description="Disordered" evidence="18">
    <location>
        <begin position="672"/>
        <end position="708"/>
    </location>
</feature>
<feature type="domain" description="5'-3' exonuclease" evidence="19">
    <location>
        <begin position="365"/>
        <end position="622"/>
    </location>
</feature>
<keyword evidence="5 17" id="KW-0479">Metal-binding</keyword>
<comment type="subcellular location">
    <subcellularLocation>
        <location evidence="17">Nucleus</location>
        <location evidence="17">Nucleolus</location>
    </subcellularLocation>
    <subcellularLocation>
        <location evidence="17">Nucleus</location>
        <location evidence="17">Nucleoplasm</location>
    </subcellularLocation>
    <subcellularLocation>
        <location evidence="17">Mitochondrion</location>
    </subcellularLocation>
    <text evidence="17">Resides mostly in the nucleoli and relocalizes to the nucleoplasm upon DNA damage.</text>
</comment>
<dbReference type="PROSITE" id="PS00841">
    <property type="entry name" value="XPG_1"/>
    <property type="match status" value="1"/>
</dbReference>
<evidence type="ECO:0000256" key="9">
    <source>
        <dbReference type="ARBA" id="ARBA00022839"/>
    </source>
</evidence>
<dbReference type="InterPro" id="IPR006085">
    <property type="entry name" value="XPG_DNA_repair_N"/>
</dbReference>
<keyword evidence="12 17" id="KW-0234">DNA repair</keyword>
<dbReference type="SMART" id="SM00485">
    <property type="entry name" value="XPGN"/>
    <property type="match status" value="1"/>
</dbReference>
<evidence type="ECO:0000256" key="8">
    <source>
        <dbReference type="ARBA" id="ARBA00022801"/>
    </source>
</evidence>
<organism evidence="22 23">
    <name type="scientific">Symbiodinium microadriaticum</name>
    <name type="common">Dinoflagellate</name>
    <name type="synonym">Zooxanthella microadriatica</name>
    <dbReference type="NCBI Taxonomy" id="2951"/>
    <lineage>
        <taxon>Eukaryota</taxon>
        <taxon>Sar</taxon>
        <taxon>Alveolata</taxon>
        <taxon>Dinophyceae</taxon>
        <taxon>Suessiales</taxon>
        <taxon>Symbiodiniaceae</taxon>
        <taxon>Symbiodinium</taxon>
    </lineage>
</organism>
<dbReference type="SMART" id="SM00279">
    <property type="entry name" value="HhH2"/>
    <property type="match status" value="1"/>
</dbReference>
<dbReference type="GO" id="GO:0016491">
    <property type="term" value="F:oxidoreductase activity"/>
    <property type="evidence" value="ECO:0007669"/>
    <property type="project" value="InterPro"/>
</dbReference>
<accession>A0A1Q9D0X2</accession>
<keyword evidence="2 17" id="KW-0597">Phosphoprotein</keyword>
<dbReference type="EC" id="3.1.-.-" evidence="17"/>
<dbReference type="GO" id="GO:0017108">
    <property type="term" value="F:5'-flap endonuclease activity"/>
    <property type="evidence" value="ECO:0007669"/>
    <property type="project" value="UniProtKB-UniRule"/>
</dbReference>
<dbReference type="HAMAP" id="MF_00614">
    <property type="entry name" value="Fen"/>
    <property type="match status" value="1"/>
</dbReference>
<reference evidence="22 23" key="1">
    <citation type="submission" date="2016-02" db="EMBL/GenBank/DDBJ databases">
        <title>Genome analysis of coral dinoflagellate symbionts highlights evolutionary adaptations to a symbiotic lifestyle.</title>
        <authorList>
            <person name="Aranda M."/>
            <person name="Li Y."/>
            <person name="Liew Y.J."/>
            <person name="Baumgarten S."/>
            <person name="Simakov O."/>
            <person name="Wilson M."/>
            <person name="Piel J."/>
            <person name="Ashoor H."/>
            <person name="Bougouffa S."/>
            <person name="Bajic V.B."/>
            <person name="Ryu T."/>
            <person name="Ravasi T."/>
            <person name="Bayer T."/>
            <person name="Micklem G."/>
            <person name="Kim H."/>
            <person name="Bhak J."/>
            <person name="Lajeunesse T.C."/>
            <person name="Voolstra C.R."/>
        </authorList>
    </citation>
    <scope>NUCLEOTIDE SEQUENCE [LARGE SCALE GENOMIC DNA]</scope>
    <source>
        <strain evidence="22 23">CCMP2467</strain>
    </source>
</reference>
<dbReference type="InterPro" id="IPR008918">
    <property type="entry name" value="HhH2"/>
</dbReference>
<dbReference type="SMART" id="SM00484">
    <property type="entry name" value="XPGI"/>
    <property type="match status" value="1"/>
</dbReference>
<dbReference type="InterPro" id="IPR023426">
    <property type="entry name" value="Flap_endonuc"/>
</dbReference>
<comment type="subunit">
    <text evidence="16">Interacts with PCNA1 and PCNA2. Three molecules of FEN1 bind to one PCNA trimer with each molecule binding to one PCNA monomer. PCNA stimulates the nuclease activity without altering cleavage specificity.</text>
</comment>
<dbReference type="GO" id="GO:0008409">
    <property type="term" value="F:5'-3' exonuclease activity"/>
    <property type="evidence" value="ECO:0007669"/>
    <property type="project" value="UniProtKB-UniRule"/>
</dbReference>
<evidence type="ECO:0000256" key="18">
    <source>
        <dbReference type="SAM" id="MobiDB-lite"/>
    </source>
</evidence>
<keyword evidence="9 17" id="KW-0269">Exonuclease</keyword>
<evidence type="ECO:0000256" key="10">
    <source>
        <dbReference type="ARBA" id="ARBA00022842"/>
    </source>
</evidence>
<keyword evidence="8 17" id="KW-0378">Hydrolase</keyword>
<comment type="function">
    <text evidence="14 17">Structure-specific nuclease with 5'-flap endonuclease and 5'-3' exonuclease activities involved in DNA replication and repair. During DNA replication, cleaves the 5'-overhanging flap structure that is generated by displacement synthesis when DNA polymerase encounters the 5'-end of a downstream Okazaki fragment. It enters the flap from the 5'-end and then tracks to cleave the flap base, leaving a nick for ligation. Also involved in the long patch base excision repair (LP-BER) pathway, by cleaving within the apurinic/apyrimidinic (AP) site-terminated flap. Acts as a genome stabilization factor that prevents flaps from equilibrating into structures that lead to duplications and deletions. Also possesses 5'-3' exonuclease activity on nicked or gapped double-stranded DNA, and exhibits RNase H activity. Also involved in replication and repair of rDNA and in repairing mitochondrial DNA.</text>
</comment>
<keyword evidence="13 17" id="KW-0539">Nucleus</keyword>
<dbReference type="Pfam" id="PF08534">
    <property type="entry name" value="Redoxin"/>
    <property type="match status" value="1"/>
</dbReference>
<dbReference type="Proteomes" id="UP000186817">
    <property type="component" value="Unassembled WGS sequence"/>
</dbReference>
<dbReference type="FunFam" id="1.10.150.20:FF:000009">
    <property type="entry name" value="Flap endonuclease 1"/>
    <property type="match status" value="1"/>
</dbReference>
<dbReference type="PANTHER" id="PTHR11081">
    <property type="entry name" value="FLAP ENDONUCLEASE FAMILY MEMBER"/>
    <property type="match status" value="1"/>
</dbReference>
<evidence type="ECO:0000256" key="15">
    <source>
        <dbReference type="ARBA" id="ARBA00034726"/>
    </source>
</evidence>
<evidence type="ECO:0000256" key="13">
    <source>
        <dbReference type="ARBA" id="ARBA00023242"/>
    </source>
</evidence>
<dbReference type="GO" id="GO:0005654">
    <property type="term" value="C:nucleoplasm"/>
    <property type="evidence" value="ECO:0007669"/>
    <property type="project" value="UniProtKB-SubCell"/>
</dbReference>
<keyword evidence="3 17" id="KW-0235">DNA replication</keyword>
<feature type="region of interest" description="Disordered" evidence="18">
    <location>
        <begin position="137"/>
        <end position="166"/>
    </location>
</feature>
<name>A0A1Q9D0X2_SYMMI</name>
<dbReference type="PRINTS" id="PR00853">
    <property type="entry name" value="XPGRADSUPER"/>
</dbReference>
<dbReference type="Gene3D" id="1.10.150.20">
    <property type="entry name" value="5' to 3' exonuclease, C-terminal subdomain"/>
    <property type="match status" value="1"/>
</dbReference>
<comment type="caution">
    <text evidence="22">The sequence shown here is derived from an EMBL/GenBank/DDBJ whole genome shotgun (WGS) entry which is preliminary data.</text>
</comment>
<dbReference type="EMBL" id="LSRX01000793">
    <property type="protein sequence ID" value="OLP88822.1"/>
    <property type="molecule type" value="Genomic_DNA"/>
</dbReference>
<dbReference type="GO" id="GO:0000287">
    <property type="term" value="F:magnesium ion binding"/>
    <property type="evidence" value="ECO:0007669"/>
    <property type="project" value="UniProtKB-UniRule"/>
</dbReference>
<dbReference type="SUPFAM" id="SSF47807">
    <property type="entry name" value="5' to 3' exonuclease, C-terminal subdomain"/>
    <property type="match status" value="1"/>
</dbReference>
<evidence type="ECO:0000256" key="14">
    <source>
        <dbReference type="ARBA" id="ARBA00029382"/>
    </source>
</evidence>
<keyword evidence="6 17" id="KW-0255">Endonuclease</keyword>
<keyword evidence="10 17" id="KW-0460">Magnesium</keyword>
<evidence type="ECO:0000259" key="21">
    <source>
        <dbReference type="SMART" id="SM00485"/>
    </source>
</evidence>
<dbReference type="InterPro" id="IPR019974">
    <property type="entry name" value="XPG_CS"/>
</dbReference>
<evidence type="ECO:0000256" key="7">
    <source>
        <dbReference type="ARBA" id="ARBA00022763"/>
    </source>
</evidence>
<dbReference type="PANTHER" id="PTHR11081:SF9">
    <property type="entry name" value="FLAP ENDONUCLEASE 1"/>
    <property type="match status" value="1"/>
</dbReference>
<dbReference type="GO" id="GO:0003677">
    <property type="term" value="F:DNA binding"/>
    <property type="evidence" value="ECO:0007669"/>
    <property type="project" value="UniProtKB-UniRule"/>
</dbReference>
<dbReference type="InterPro" id="IPR036279">
    <property type="entry name" value="5-3_exonuclease_C_sf"/>
</dbReference>
<dbReference type="GO" id="GO:0043137">
    <property type="term" value="P:DNA replication, removal of RNA primer"/>
    <property type="evidence" value="ECO:0007669"/>
    <property type="project" value="UniProtKB-UniRule"/>
</dbReference>
<protein>
    <recommendedName>
        <fullName evidence="17">Flap endonuclease 1</fullName>
        <shortName evidence="17">FEN-1</shortName>
        <ecNumber evidence="17">3.1.-.-</ecNumber>
    </recommendedName>
    <alternativeName>
        <fullName evidence="17">Flap structure-specific endonuclease 1</fullName>
    </alternativeName>
</protein>
<dbReference type="SMART" id="SM00475">
    <property type="entry name" value="53EXOc"/>
    <property type="match status" value="1"/>
</dbReference>
<dbReference type="InterPro" id="IPR029060">
    <property type="entry name" value="PIN-like_dom_sf"/>
</dbReference>
<dbReference type="Gene3D" id="3.40.50.1010">
    <property type="entry name" value="5'-nuclease"/>
    <property type="match status" value="1"/>
</dbReference>
<comment type="similarity">
    <text evidence="15 17">Belongs to the XPG/RAD2 endonuclease family. FEN1 subfamily.</text>
</comment>
<sequence length="708" mass="77136">MGNSAASNAGKTIAKGMKLPNVTLDKGFPPKKIPLQEIIGGKKVVMVGLPGAKGVSDVIVYCVNDTAVMDAWAKDQKIDGSIVSFYGDSGSLLTKEIGLELTHAGVMAALGNPRCKRHAMIVDDMEVKDVWVAASEEDPAGDAKPEANKASMAPLHGRRRAVQGRYSDRPRRCAPLSAACALAAVALLWAGSRSVSFSEPRSSAPCPSRREAVAALIPGLAVTGAVLTDADSAWADGSIDLIVGDSRKKAKYESREGGFLGANKFKKQTQDFNYTDLQSFLPKLYMARRSFEVQNKQLNDRKLSTFLCWGSGVENMGIKGLMKFLQDSAPKAVKEQPSQAAYTGRTVAIDASMCLYQFLIMIRENRSGTYNNLTNEEGQVTSHIIGMLTRTIRLMESGIKPVYVFDGKPPEMKLLELEQRRAKRQEAQANLQAAMEAGDSEQILKSTKATVKVTKEQNEETKKLLRLMGVPVVDAPSEAEATCAALCRDGKVFAAATEDADCLTFGTKILVRNLMAAESQKKTILEVNLALVLEQLNITMDQFIDFCILCGCDYCDTLKGVGPSTAIKLLMQHGTLEKVLEALGPEKVPANFRFEAARMFFKECEAVDTASCEFTFEEPDIEGLTKFLVEDCSFSKERVERYVERLKNSKNRTKQRPLDMFFGASKVQIKESDKFDPNKKKGGAKAAAKAGTKRPAAPAGGAAKRGRR</sequence>
<evidence type="ECO:0000256" key="4">
    <source>
        <dbReference type="ARBA" id="ARBA00022722"/>
    </source>
</evidence>